<organism evidence="1 2">
    <name type="scientific">Cuniculiplasma divulgatum</name>
    <dbReference type="NCBI Taxonomy" id="1673428"/>
    <lineage>
        <taxon>Archaea</taxon>
        <taxon>Methanobacteriati</taxon>
        <taxon>Thermoplasmatota</taxon>
        <taxon>Thermoplasmata</taxon>
        <taxon>Thermoplasmatales</taxon>
        <taxon>Cuniculiplasmataceae</taxon>
        <taxon>Cuniculiplasma</taxon>
    </lineage>
</organism>
<evidence type="ECO:0000313" key="1">
    <source>
        <dbReference type="EMBL" id="SIM84595.1"/>
    </source>
</evidence>
<dbReference type="AlphaFoldDB" id="A0A1N5WIV7"/>
<proteinExistence type="predicted"/>
<dbReference type="Proteomes" id="UP000195607">
    <property type="component" value="Chromosome I"/>
</dbReference>
<accession>A0A1N5WIV7</accession>
<protein>
    <submittedName>
        <fullName evidence="1">IS630 family transposase OrfA</fullName>
    </submittedName>
</protein>
<dbReference type="InterPro" id="IPR009057">
    <property type="entry name" value="Homeodomain-like_sf"/>
</dbReference>
<dbReference type="GeneID" id="41589070"/>
<dbReference type="EMBL" id="LT671858">
    <property type="protein sequence ID" value="SIM84595.1"/>
    <property type="molecule type" value="Genomic_DNA"/>
</dbReference>
<sequence length="163" mass="19473">MSRVSRIEVKRHLQASELRRLIREEQKRGKIIQRLIFINDLYDEKSVPEAAKHAGVVKTIAYEWLRRWNESGYEGLIPRYAGGKPSKLSTDQKSELKSLLEAKDLWSLREIEDLIRERFQVQYSERQVRRMLKGMKMKHAKPYQVDYRKPNDAREKLKKTRFG</sequence>
<gene>
    <name evidence="1" type="ORF">CSP5_1831</name>
</gene>
<reference evidence="1 2" key="1">
    <citation type="submission" date="2016-04" db="EMBL/GenBank/DDBJ databases">
        <authorList>
            <person name="Evans L.H."/>
            <person name="Alamgir A."/>
            <person name="Owens N."/>
            <person name="Weber N.D."/>
            <person name="Virtaneva K."/>
            <person name="Barbian K."/>
            <person name="Babar A."/>
            <person name="Rosenke K."/>
        </authorList>
    </citation>
    <scope>NUCLEOTIDE SEQUENCE [LARGE SCALE GENOMIC DNA]</scope>
    <source>
        <strain evidence="2">S5(T) (JCM 30642 \VKM B-2941)</strain>
    </source>
</reference>
<dbReference type="SUPFAM" id="SSF46689">
    <property type="entry name" value="Homeodomain-like"/>
    <property type="match status" value="1"/>
</dbReference>
<evidence type="ECO:0000313" key="2">
    <source>
        <dbReference type="Proteomes" id="UP000195607"/>
    </source>
</evidence>
<dbReference type="RefSeq" id="WP_148690185.1">
    <property type="nucleotide sequence ID" value="NZ_LT671858.1"/>
</dbReference>
<name>A0A1N5WIV7_9ARCH</name>
<dbReference type="Pfam" id="PF13565">
    <property type="entry name" value="HTH_32"/>
    <property type="match status" value="1"/>
</dbReference>